<proteinExistence type="predicted"/>
<keyword evidence="1" id="KW-1133">Transmembrane helix</keyword>
<dbReference type="GeneTree" id="ENSGT01040000240573"/>
<keyword evidence="1" id="KW-0472">Membrane</keyword>
<feature type="signal peptide" evidence="2">
    <location>
        <begin position="1"/>
        <end position="15"/>
    </location>
</feature>
<accession>A0A096NP00</accession>
<keyword evidence="4" id="KW-1185">Reference proteome</keyword>
<dbReference type="OMA" id="ACNESCD"/>
<feature type="transmembrane region" description="Helical" evidence="1">
    <location>
        <begin position="161"/>
        <end position="185"/>
    </location>
</feature>
<dbReference type="AlphaFoldDB" id="A0A096NP00"/>
<reference evidence="3" key="2">
    <citation type="submission" date="2025-08" db="UniProtKB">
        <authorList>
            <consortium name="Ensembl"/>
        </authorList>
    </citation>
    <scope>IDENTIFICATION</scope>
</reference>
<evidence type="ECO:0000313" key="3">
    <source>
        <dbReference type="Ensembl" id="ENSPANP00000014710.3"/>
    </source>
</evidence>
<evidence type="ECO:0000313" key="4">
    <source>
        <dbReference type="Proteomes" id="UP000028761"/>
    </source>
</evidence>
<dbReference type="eggNOG" id="ENOG502TAQ2">
    <property type="taxonomic scope" value="Eukaryota"/>
</dbReference>
<reference evidence="3 4" key="1">
    <citation type="submission" date="2012-03" db="EMBL/GenBank/DDBJ databases">
        <title>Whole Genome Assembly of Papio anubis.</title>
        <authorList>
            <person name="Liu Y.L."/>
            <person name="Abraham K.A."/>
            <person name="Akbar H.A."/>
            <person name="Ali S.A."/>
            <person name="Anosike U.A."/>
            <person name="Aqrawi P.A."/>
            <person name="Arias F.A."/>
            <person name="Attaway T.A."/>
            <person name="Awwad R.A."/>
            <person name="Babu C.B."/>
            <person name="Bandaranaike D.B."/>
            <person name="Battles P.B."/>
            <person name="Bell A.B."/>
            <person name="Beltran B.B."/>
            <person name="Berhane-Mersha D.B."/>
            <person name="Bess C.B."/>
            <person name="Bickham C.B."/>
            <person name="Bolden T.B."/>
            <person name="Carter K.C."/>
            <person name="Chau D.C."/>
            <person name="Chavez A.C."/>
            <person name="Clerc-Blankenburg K.C."/>
            <person name="Coyle M.C."/>
            <person name="Dao M.D."/>
            <person name="Davila M.L.D."/>
            <person name="Davy-Carroll L.D."/>
            <person name="Denson S.D."/>
            <person name="Dinh H.D."/>
            <person name="Fernandez S.F."/>
            <person name="Fernando P.F."/>
            <person name="Forbes L.F."/>
            <person name="Francis C.F."/>
            <person name="Francisco L.F."/>
            <person name="Fu Q.F."/>
            <person name="Garcia-Iii R.G."/>
            <person name="Garrett T.G."/>
            <person name="Gross S.G."/>
            <person name="Gubbala S.G."/>
            <person name="Hirani K.H."/>
            <person name="Hogues M.H."/>
            <person name="Hollins B.H."/>
            <person name="Jackson L.J."/>
            <person name="Javaid M.J."/>
            <person name="Jhangiani S.J."/>
            <person name="Johnson A.J."/>
            <person name="Johnson B.J."/>
            <person name="Jones J.J."/>
            <person name="Joshi V.J."/>
            <person name="Kalu J.K."/>
            <person name="Khan N.K."/>
            <person name="Korchina V.K."/>
            <person name="Kovar C.K."/>
            <person name="Lago L.L."/>
            <person name="Lara F.L."/>
            <person name="Le T.-K.L."/>
            <person name="Lee S.L."/>
            <person name="Legall-Iii F.L."/>
            <person name="Lemon S.L."/>
            <person name="Liu J.L."/>
            <person name="Liu Y.-S.L."/>
            <person name="Liyanage D.L."/>
            <person name="Lopez J.L."/>
            <person name="Lorensuhewa L.L."/>
            <person name="Mata R.M."/>
            <person name="Mathew T.M."/>
            <person name="Mercado C.M."/>
            <person name="Mercado I.M."/>
            <person name="Morales K.M."/>
            <person name="Morgan M.M."/>
            <person name="Munidasa M.M."/>
            <person name="Ngo D.N."/>
            <person name="Nguyen L.N."/>
            <person name="Nguyen T.N."/>
            <person name="Nguyen N.N."/>
            <person name="Obregon M.O."/>
            <person name="Okwuonu G.O."/>
            <person name="Ongeri F.O."/>
            <person name="Onwere C.O."/>
            <person name="Osifeso I.O."/>
            <person name="Parra A.P."/>
            <person name="Patil S.P."/>
            <person name="Perez A.P."/>
            <person name="Perez Y.P."/>
            <person name="Pham C.P."/>
            <person name="Pu L.-L.P."/>
            <person name="Puazo M.P."/>
            <person name="Quiroz J.Q."/>
            <person name="Rouhana J.R."/>
            <person name="Ruiz M.R."/>
            <person name="Ruiz S.-J.R."/>
            <person name="Saada N.S."/>
            <person name="Santibanez J.S."/>
            <person name="Scheel M.S."/>
            <person name="Schneider B.S."/>
            <person name="Simmons D.S."/>
            <person name="Sisson I.S."/>
            <person name="Tang L.-Y.T."/>
            <person name="Thornton R.T."/>
            <person name="Tisius J.T."/>
            <person name="Toledanes G.T."/>
            <person name="Trejos Z.T."/>
            <person name="Usmani K.U."/>
            <person name="Varghese R.V."/>
            <person name="Vattathil S.V."/>
            <person name="Vee V.V."/>
            <person name="Walker D.W."/>
            <person name="Weissenberger G.W."/>
            <person name="White C.W."/>
            <person name="Williams A.W."/>
            <person name="Woodworth J.W."/>
            <person name="Wright R.W."/>
            <person name="Zhu Y.Z."/>
            <person name="Han Y.H."/>
            <person name="Newsham I.N."/>
            <person name="Nazareth L.N."/>
            <person name="Worley K.W."/>
            <person name="Muzny D.M."/>
            <person name="Rogers J.R."/>
            <person name="Gibbs R.G."/>
        </authorList>
    </citation>
    <scope>NUCLEOTIDE SEQUENCE [LARGE SCALE GENOMIC DNA]</scope>
</reference>
<reference evidence="3" key="3">
    <citation type="submission" date="2025-09" db="UniProtKB">
        <authorList>
            <consortium name="Ensembl"/>
        </authorList>
    </citation>
    <scope>IDENTIFICATION</scope>
</reference>
<protein>
    <submittedName>
        <fullName evidence="3">Testis expressed 51</fullName>
    </submittedName>
</protein>
<evidence type="ECO:0000256" key="1">
    <source>
        <dbReference type="SAM" id="Phobius"/>
    </source>
</evidence>
<dbReference type="Proteomes" id="UP000028761">
    <property type="component" value="Chromosome 10"/>
</dbReference>
<feature type="chain" id="PRO_5035294928" evidence="2">
    <location>
        <begin position="16"/>
        <end position="203"/>
    </location>
</feature>
<organism evidence="3 4">
    <name type="scientific">Papio anubis</name>
    <name type="common">Olive baboon</name>
    <dbReference type="NCBI Taxonomy" id="9555"/>
    <lineage>
        <taxon>Eukaryota</taxon>
        <taxon>Metazoa</taxon>
        <taxon>Chordata</taxon>
        <taxon>Craniata</taxon>
        <taxon>Vertebrata</taxon>
        <taxon>Euteleostomi</taxon>
        <taxon>Mammalia</taxon>
        <taxon>Eutheria</taxon>
        <taxon>Euarchontoglires</taxon>
        <taxon>Primates</taxon>
        <taxon>Haplorrhini</taxon>
        <taxon>Catarrhini</taxon>
        <taxon>Cercopithecidae</taxon>
        <taxon>Cercopithecinae</taxon>
        <taxon>Papio</taxon>
    </lineage>
</organism>
<dbReference type="Ensembl" id="ENSPANT00000005722.3">
    <property type="protein sequence ID" value="ENSPANP00000014710.3"/>
    <property type="gene ID" value="ENSPANG00000009097.3"/>
</dbReference>
<gene>
    <name evidence="3" type="primary">TEX51</name>
</gene>
<dbReference type="Bgee" id="ENSPANG00000009097">
    <property type="expression patterns" value="Expressed in testis"/>
</dbReference>
<sequence length="203" mass="23182">MLPLLVICLLPAIEGKNCLRCWPELSAWIDYDLQILWGTPGPPTELSQSVHSLFLEDNNFLKPWYLDRDHLEEETAKFFTQVHQAIKTLRDDKTVLLKEIDMHKNLFTARLNKISDGLKEKACNESCDIRSTLKVTSCADCRTYFLSCNDPTICLGRNRRMSLWAVSLSSALLLAITGGGCFLYWHSQKKTVKVLGRETPTQF</sequence>
<keyword evidence="2" id="KW-0732">Signal</keyword>
<dbReference type="STRING" id="9555.ENSPANP00000014710"/>
<name>A0A096NP00_PAPAN</name>
<evidence type="ECO:0000256" key="2">
    <source>
        <dbReference type="SAM" id="SignalP"/>
    </source>
</evidence>
<keyword evidence="1" id="KW-0812">Transmembrane</keyword>
<dbReference type="HOGENOM" id="CLU_1602187_0_0_1"/>